<keyword evidence="1" id="KW-0472">Membrane</keyword>
<keyword evidence="1" id="KW-1133">Transmembrane helix</keyword>
<keyword evidence="4" id="KW-1185">Reference proteome</keyword>
<accession>A0ABX0IKY7</accession>
<evidence type="ECO:0000259" key="2">
    <source>
        <dbReference type="Pfam" id="PF06713"/>
    </source>
</evidence>
<reference evidence="3" key="2">
    <citation type="submission" date="2020-02" db="EMBL/GenBank/DDBJ databases">
        <title>Flavobacterium profundi sp. nov., isolated from a deep-sea seamount.</title>
        <authorList>
            <person name="Zhang D.-C."/>
        </authorList>
    </citation>
    <scope>NUCLEOTIDE SEQUENCE</scope>
    <source>
        <strain evidence="3">EC11</strain>
    </source>
</reference>
<comment type="caution">
    <text evidence="3">The sequence shown here is derived from an EMBL/GenBank/DDBJ whole genome shotgun (WGS) entry which is preliminary data.</text>
</comment>
<proteinExistence type="predicted"/>
<dbReference type="Pfam" id="PF06713">
    <property type="entry name" value="bPH_4"/>
    <property type="match status" value="1"/>
</dbReference>
<evidence type="ECO:0000313" key="4">
    <source>
        <dbReference type="Proteomes" id="UP000817854"/>
    </source>
</evidence>
<reference evidence="3" key="1">
    <citation type="submission" date="2019-05" db="EMBL/GenBank/DDBJ databases">
        <authorList>
            <person name="Lianzixin W."/>
        </authorList>
    </citation>
    <scope>NUCLEOTIDE SEQUENCE</scope>
    <source>
        <strain evidence="3">EC11</strain>
    </source>
</reference>
<sequence length="142" mass="16554">MQFKSKKDTLFSSIIFGTNLLLISIIIWKLIQGKLTIDDYIPIFIITVVVSLLFWIYFGTNYELKNKTLIYKSGPIKGKIEIESIHEIIKNRTLWVGFKTATARNGLIIKYNKYDEMYISPKSNNQFIDSIKELNHTIKITE</sequence>
<dbReference type="EMBL" id="VEVQ02000001">
    <property type="protein sequence ID" value="NHN24383.1"/>
    <property type="molecule type" value="Genomic_DNA"/>
</dbReference>
<protein>
    <submittedName>
        <fullName evidence="3">PH domain-containing protein</fullName>
    </submittedName>
</protein>
<dbReference type="Proteomes" id="UP000817854">
    <property type="component" value="Unassembled WGS sequence"/>
</dbReference>
<feature type="transmembrane region" description="Helical" evidence="1">
    <location>
        <begin position="40"/>
        <end position="58"/>
    </location>
</feature>
<dbReference type="RefSeq" id="WP_140959388.1">
    <property type="nucleotide sequence ID" value="NZ_VEVQ02000001.1"/>
</dbReference>
<organism evidence="3 4">
    <name type="scientific">Flavobacterium jejuense</name>
    <dbReference type="NCBI Taxonomy" id="1544455"/>
    <lineage>
        <taxon>Bacteria</taxon>
        <taxon>Pseudomonadati</taxon>
        <taxon>Bacteroidota</taxon>
        <taxon>Flavobacteriia</taxon>
        <taxon>Flavobacteriales</taxon>
        <taxon>Flavobacteriaceae</taxon>
        <taxon>Flavobacterium</taxon>
    </lineage>
</organism>
<evidence type="ECO:0000313" key="3">
    <source>
        <dbReference type="EMBL" id="NHN24383.1"/>
    </source>
</evidence>
<keyword evidence="1" id="KW-0812">Transmembrane</keyword>
<gene>
    <name evidence="3" type="ORF">FIA58_001740</name>
</gene>
<name>A0ABX0IKY7_9FLAO</name>
<feature type="domain" description="Uncharacterized protein YyaB-like PH" evidence="2">
    <location>
        <begin position="60"/>
        <end position="135"/>
    </location>
</feature>
<dbReference type="InterPro" id="IPR009589">
    <property type="entry name" value="PH_YyaB-like"/>
</dbReference>
<feature type="transmembrane region" description="Helical" evidence="1">
    <location>
        <begin position="9"/>
        <end position="28"/>
    </location>
</feature>
<evidence type="ECO:0000256" key="1">
    <source>
        <dbReference type="SAM" id="Phobius"/>
    </source>
</evidence>